<keyword evidence="2" id="KW-1185">Reference proteome</keyword>
<organism evidence="1 2">
    <name type="scientific">Striga hermonthica</name>
    <name type="common">Purple witchweed</name>
    <name type="synonym">Buchnera hermonthica</name>
    <dbReference type="NCBI Taxonomy" id="68872"/>
    <lineage>
        <taxon>Eukaryota</taxon>
        <taxon>Viridiplantae</taxon>
        <taxon>Streptophyta</taxon>
        <taxon>Embryophyta</taxon>
        <taxon>Tracheophyta</taxon>
        <taxon>Spermatophyta</taxon>
        <taxon>Magnoliopsida</taxon>
        <taxon>eudicotyledons</taxon>
        <taxon>Gunneridae</taxon>
        <taxon>Pentapetalae</taxon>
        <taxon>asterids</taxon>
        <taxon>lamiids</taxon>
        <taxon>Lamiales</taxon>
        <taxon>Orobanchaceae</taxon>
        <taxon>Buchnereae</taxon>
        <taxon>Striga</taxon>
    </lineage>
</organism>
<dbReference type="PANTHER" id="PTHR34371:SF6">
    <property type="entry name" value="MEMBRANE-ASSOCIATED KINASE REGULATOR 6"/>
    <property type="match status" value="1"/>
</dbReference>
<dbReference type="PANTHER" id="PTHR34371">
    <property type="entry name" value="OS01G0551000 PROTEIN"/>
    <property type="match status" value="1"/>
</dbReference>
<dbReference type="Proteomes" id="UP001153555">
    <property type="component" value="Unassembled WGS sequence"/>
</dbReference>
<dbReference type="AlphaFoldDB" id="A0A9N7N1G8"/>
<evidence type="ECO:0000313" key="1">
    <source>
        <dbReference type="EMBL" id="CAA0824692.1"/>
    </source>
</evidence>
<evidence type="ECO:0000313" key="2">
    <source>
        <dbReference type="Proteomes" id="UP001153555"/>
    </source>
</evidence>
<comment type="caution">
    <text evidence="1">The sequence shown here is derived from an EMBL/GenBank/DDBJ whole genome shotgun (WGS) entry which is preliminary data.</text>
</comment>
<dbReference type="EMBL" id="CACSLK010024787">
    <property type="protein sequence ID" value="CAA0824692.1"/>
    <property type="molecule type" value="Genomic_DNA"/>
</dbReference>
<accession>A0A9N7N1G8</accession>
<dbReference type="OrthoDB" id="1934555at2759"/>
<proteinExistence type="predicted"/>
<name>A0A9N7N1G8_STRHE</name>
<gene>
    <name evidence="1" type="ORF">SHERM_21597</name>
</gene>
<reference evidence="1" key="1">
    <citation type="submission" date="2019-12" db="EMBL/GenBank/DDBJ databases">
        <authorList>
            <person name="Scholes J."/>
        </authorList>
    </citation>
    <scope>NUCLEOTIDE SEQUENCE</scope>
</reference>
<protein>
    <submittedName>
        <fullName evidence="1">Uncharacterized protein</fullName>
    </submittedName>
</protein>
<sequence length="166" mass="18741">MLTPPIQPHVSVPFRWEEAPGKPRPAATSERRPAAARCLDLPPRLVVDEAKFTIMPSPETVLDGPYVGRSLSLACTFSFRKVAAGRVEEGIGQGRWGSFREIEGSSGRGSFVISHTLGEMFKSERNVRVTRVRRRRRSFFNMATVNSNLLDICASFKRAVPWRRRR</sequence>